<evidence type="ECO:0000256" key="10">
    <source>
        <dbReference type="SAM" id="Phobius"/>
    </source>
</evidence>
<comment type="catalytic activity">
    <reaction evidence="1">
        <text>1D-myo-inositol 3-phosphate + CTP + H(+) = CDP-1L-myo-inositol + diphosphate</text>
        <dbReference type="Rhea" id="RHEA:30647"/>
        <dbReference type="ChEBI" id="CHEBI:15378"/>
        <dbReference type="ChEBI" id="CHEBI:33019"/>
        <dbReference type="ChEBI" id="CHEBI:37563"/>
        <dbReference type="ChEBI" id="CHEBI:58401"/>
        <dbReference type="ChEBI" id="CHEBI:62573"/>
        <dbReference type="EC" id="2.7.7.74"/>
    </reaction>
</comment>
<evidence type="ECO:0000256" key="1">
    <source>
        <dbReference type="ARBA" id="ARBA00000729"/>
    </source>
</evidence>
<dbReference type="Proteomes" id="UP000886110">
    <property type="component" value="Unassembled WGS sequence"/>
</dbReference>
<keyword evidence="7 9" id="KW-0808">Transferase</keyword>
<name>A0A7C5H5X2_UNCW3</name>
<feature type="transmembrane region" description="Helical" evidence="10">
    <location>
        <begin position="225"/>
        <end position="252"/>
    </location>
</feature>
<dbReference type="SUPFAM" id="SSF53448">
    <property type="entry name" value="Nucleotide-diphospho-sugar transferases"/>
    <property type="match status" value="1"/>
</dbReference>
<reference evidence="11" key="1">
    <citation type="journal article" date="2020" name="mSystems">
        <title>Genome- and Community-Level Interaction Insights into Carbon Utilization and Element Cycling Functions of Hydrothermarchaeota in Hydrothermal Sediment.</title>
        <authorList>
            <person name="Zhou Z."/>
            <person name="Liu Y."/>
            <person name="Xu W."/>
            <person name="Pan J."/>
            <person name="Luo Z.H."/>
            <person name="Li M."/>
        </authorList>
    </citation>
    <scope>NUCLEOTIDE SEQUENCE [LARGE SCALE GENOMIC DNA]</scope>
    <source>
        <strain evidence="11">HyVt-74</strain>
    </source>
</reference>
<comment type="similarity">
    <text evidence="9">Belongs to the CDP-alcohol phosphatidyltransferase class-I family.</text>
</comment>
<comment type="caution">
    <text evidence="11">The sequence shown here is derived from an EMBL/GenBank/DDBJ whole genome shotgun (WGS) entry which is preliminary data.</text>
</comment>
<comment type="similarity">
    <text evidence="2">In the C-terminal section; belongs to the CDP-alcohol phosphatidyltransferase class-I family.</text>
</comment>
<evidence type="ECO:0000256" key="6">
    <source>
        <dbReference type="ARBA" id="ARBA00018322"/>
    </source>
</evidence>
<feature type="transmembrane region" description="Helical" evidence="10">
    <location>
        <begin position="286"/>
        <end position="311"/>
    </location>
</feature>
<dbReference type="Gene3D" id="3.90.550.10">
    <property type="entry name" value="Spore Coat Polysaccharide Biosynthesis Protein SpsA, Chain A"/>
    <property type="match status" value="1"/>
</dbReference>
<dbReference type="PROSITE" id="PS00379">
    <property type="entry name" value="CDP_ALCOHOL_P_TRANSF"/>
    <property type="match status" value="1"/>
</dbReference>
<evidence type="ECO:0000313" key="11">
    <source>
        <dbReference type="EMBL" id="HHE04827.1"/>
    </source>
</evidence>
<proteinExistence type="inferred from homology"/>
<feature type="non-terminal residue" evidence="11">
    <location>
        <position position="1"/>
    </location>
</feature>
<feature type="transmembrane region" description="Helical" evidence="10">
    <location>
        <begin position="157"/>
        <end position="176"/>
    </location>
</feature>
<accession>A0A7C5H5X2</accession>
<dbReference type="InterPro" id="IPR029044">
    <property type="entry name" value="Nucleotide-diphossugar_trans"/>
</dbReference>
<dbReference type="InterPro" id="IPR000462">
    <property type="entry name" value="CDP-OH_P_trans"/>
</dbReference>
<sequence>LEPLKGITRIRTDFAMVVDSEPLHIDIPEATKVRIKNGRVIGIGKRLKKFDTIDAGIFICSPSIFDFIKKSLKEGESTWNDVKRDWILDNPVTLYDVKGGLWYDIDTPEDLARIRNLIEKRTLWKPRDGIISRYLNRPISIRISNLFAKTPITPNQVTMLSFFIALISAFLFGLGYRAALIFGGISAQISSIIDGCDGEVARIKGMSSPFGAYLDSVLDRWADGLIIFGMAFGYSILHSSISIWPIALLALLGSISVSYTESKFESLFGKPLLLSWGLPVKRDSRLFLFMLGGVFNIIPLVLIIVGSLGIIESLRRLLLLIPQGEKSQ</sequence>
<dbReference type="EMBL" id="DRTB01000153">
    <property type="protein sequence ID" value="HHE04827.1"/>
    <property type="molecule type" value="Genomic_DNA"/>
</dbReference>
<dbReference type="InterPro" id="IPR043130">
    <property type="entry name" value="CDP-OH_PTrfase_TM_dom"/>
</dbReference>
<dbReference type="Pfam" id="PF01066">
    <property type="entry name" value="CDP-OH_P_transf"/>
    <property type="match status" value="1"/>
</dbReference>
<dbReference type="AlphaFoldDB" id="A0A7C5H5X2"/>
<dbReference type="Gene3D" id="1.20.120.1760">
    <property type="match status" value="1"/>
</dbReference>
<evidence type="ECO:0000256" key="4">
    <source>
        <dbReference type="ARBA" id="ARBA00012504"/>
    </source>
</evidence>
<evidence type="ECO:0000256" key="5">
    <source>
        <dbReference type="ARBA" id="ARBA00013268"/>
    </source>
</evidence>
<organism evidence="11">
    <name type="scientific">candidate division WOR-3 bacterium</name>
    <dbReference type="NCBI Taxonomy" id="2052148"/>
    <lineage>
        <taxon>Bacteria</taxon>
        <taxon>Bacteria division WOR-3</taxon>
    </lineage>
</organism>
<keyword evidence="10" id="KW-1133">Transmembrane helix</keyword>
<dbReference type="EC" id="2.7.8.34" evidence="5"/>
<dbReference type="GO" id="GO:0016780">
    <property type="term" value="F:phosphotransferase activity, for other substituted phosphate groups"/>
    <property type="evidence" value="ECO:0007669"/>
    <property type="project" value="InterPro"/>
</dbReference>
<dbReference type="EC" id="2.7.7.74" evidence="4"/>
<evidence type="ECO:0000256" key="3">
    <source>
        <dbReference type="ARBA" id="ARBA00007897"/>
    </source>
</evidence>
<protein>
    <recommendedName>
        <fullName evidence="6">Bifunctional IPC transferase and DIPP synthase</fullName>
        <ecNumber evidence="4">2.7.7.74</ecNumber>
        <ecNumber evidence="5">2.7.8.34</ecNumber>
    </recommendedName>
</protein>
<comment type="catalytic activity">
    <reaction evidence="8">
        <text>CDP-1L-myo-inositol + 1D-myo-inositol 3-phosphate = bis(1L-myo-inositol) 3,1'-phosphate 1-phosphate + CMP + H(+)</text>
        <dbReference type="Rhea" id="RHEA:31327"/>
        <dbReference type="ChEBI" id="CHEBI:15378"/>
        <dbReference type="ChEBI" id="CHEBI:58401"/>
        <dbReference type="ChEBI" id="CHEBI:60377"/>
        <dbReference type="ChEBI" id="CHEBI:62573"/>
        <dbReference type="ChEBI" id="CHEBI:62576"/>
        <dbReference type="EC" id="2.7.8.34"/>
    </reaction>
</comment>
<keyword evidence="10" id="KW-0472">Membrane</keyword>
<evidence type="ECO:0000256" key="9">
    <source>
        <dbReference type="RuleBase" id="RU003750"/>
    </source>
</evidence>
<evidence type="ECO:0000256" key="8">
    <source>
        <dbReference type="ARBA" id="ARBA00049235"/>
    </source>
</evidence>
<keyword evidence="10" id="KW-0812">Transmembrane</keyword>
<dbReference type="GO" id="GO:0008654">
    <property type="term" value="P:phospholipid biosynthetic process"/>
    <property type="evidence" value="ECO:0007669"/>
    <property type="project" value="InterPro"/>
</dbReference>
<dbReference type="GO" id="GO:0016020">
    <property type="term" value="C:membrane"/>
    <property type="evidence" value="ECO:0007669"/>
    <property type="project" value="InterPro"/>
</dbReference>
<evidence type="ECO:0000256" key="2">
    <source>
        <dbReference type="ARBA" id="ARBA00006982"/>
    </source>
</evidence>
<dbReference type="InterPro" id="IPR048254">
    <property type="entry name" value="CDP_ALCOHOL_P_TRANSF_CS"/>
</dbReference>
<gene>
    <name evidence="11" type="ORF">ENL19_02045</name>
</gene>
<comment type="similarity">
    <text evidence="3">In the N-terminal section; belongs to the MobA family.</text>
</comment>
<evidence type="ECO:0000256" key="7">
    <source>
        <dbReference type="ARBA" id="ARBA00022679"/>
    </source>
</evidence>